<proteinExistence type="predicted"/>
<comment type="caution">
    <text evidence="3">The sequence shown here is derived from an EMBL/GenBank/DDBJ whole genome shotgun (WGS) entry which is preliminary data.</text>
</comment>
<evidence type="ECO:0000313" key="3">
    <source>
        <dbReference type="EMBL" id="ELZ48838.1"/>
    </source>
</evidence>
<feature type="domain" description="DUF8112" evidence="2">
    <location>
        <begin position="13"/>
        <end position="117"/>
    </location>
</feature>
<evidence type="ECO:0000313" key="4">
    <source>
        <dbReference type="Proteomes" id="UP000011509"/>
    </source>
</evidence>
<sequence>MTKKSFSGQENVDQLVEEISQVEFYALGEGPAACQVCDRKLREGDELTAYAFRAAGNPSFEIGYVMCGADEHAHPTEFMRGVDELIITGRIGLCTDVATQSSWLVVIAPEPIVASRPKSSDAHTIGEVPTRDLDPLRQDIPEDGPTLTLEKADERWSEQVEWTSEHTADYSQVDTTHQCDHDEEDYRYATNQGDDE</sequence>
<dbReference type="InterPro" id="IPR058425">
    <property type="entry name" value="DUF8112"/>
</dbReference>
<dbReference type="AlphaFoldDB" id="M0EP12"/>
<feature type="region of interest" description="Disordered" evidence="1">
    <location>
        <begin position="116"/>
        <end position="196"/>
    </location>
</feature>
<feature type="compositionally biased region" description="Basic and acidic residues" evidence="1">
    <location>
        <begin position="150"/>
        <end position="168"/>
    </location>
</feature>
<name>M0EP12_9EURY</name>
<feature type="compositionally biased region" description="Basic and acidic residues" evidence="1">
    <location>
        <begin position="129"/>
        <end position="140"/>
    </location>
</feature>
<feature type="compositionally biased region" description="Basic and acidic residues" evidence="1">
    <location>
        <begin position="177"/>
        <end position="187"/>
    </location>
</feature>
<gene>
    <name evidence="3" type="ORF">C464_05490</name>
</gene>
<dbReference type="STRING" id="1227466.C464_05490"/>
<dbReference type="PATRIC" id="fig|1227466.3.peg.1108"/>
<dbReference type="RefSeq" id="WP_006112594.1">
    <property type="nucleotide sequence ID" value="NZ_AOJL01000026.1"/>
</dbReference>
<evidence type="ECO:0000256" key="1">
    <source>
        <dbReference type="SAM" id="MobiDB-lite"/>
    </source>
</evidence>
<dbReference type="Proteomes" id="UP000011509">
    <property type="component" value="Unassembled WGS sequence"/>
</dbReference>
<protein>
    <recommendedName>
        <fullName evidence="2">DUF8112 domain-containing protein</fullName>
    </recommendedName>
</protein>
<keyword evidence="4" id="KW-1185">Reference proteome</keyword>
<reference evidence="3 4" key="1">
    <citation type="journal article" date="2014" name="PLoS Genet.">
        <title>Phylogenetically driven sequencing of extremely halophilic archaea reveals strategies for static and dynamic osmo-response.</title>
        <authorList>
            <person name="Becker E.A."/>
            <person name="Seitzer P.M."/>
            <person name="Tritt A."/>
            <person name="Larsen D."/>
            <person name="Krusor M."/>
            <person name="Yao A.I."/>
            <person name="Wu D."/>
            <person name="Madern D."/>
            <person name="Eisen J.A."/>
            <person name="Darling A.E."/>
            <person name="Facciotti M.T."/>
        </authorList>
    </citation>
    <scope>NUCLEOTIDE SEQUENCE [LARGE SCALE GENOMIC DNA]</scope>
    <source>
        <strain evidence="3 4">DSM 10284</strain>
    </source>
</reference>
<accession>M0EP12</accession>
<evidence type="ECO:0000259" key="2">
    <source>
        <dbReference type="Pfam" id="PF26417"/>
    </source>
</evidence>
<dbReference type="EMBL" id="AOJL01000026">
    <property type="protein sequence ID" value="ELZ48838.1"/>
    <property type="molecule type" value="Genomic_DNA"/>
</dbReference>
<organism evidence="3 4">
    <name type="scientific">Halorubrum coriense DSM 10284</name>
    <dbReference type="NCBI Taxonomy" id="1227466"/>
    <lineage>
        <taxon>Archaea</taxon>
        <taxon>Methanobacteriati</taxon>
        <taxon>Methanobacteriota</taxon>
        <taxon>Stenosarchaea group</taxon>
        <taxon>Halobacteria</taxon>
        <taxon>Halobacteriales</taxon>
        <taxon>Haloferacaceae</taxon>
        <taxon>Halorubrum</taxon>
    </lineage>
</organism>
<dbReference type="Pfam" id="PF26417">
    <property type="entry name" value="DUF8112"/>
    <property type="match status" value="1"/>
</dbReference>
<dbReference type="OrthoDB" id="318372at2157"/>